<accession>A0A7J4IR15</accession>
<dbReference type="HAMAP" id="MF_01409">
    <property type="entry name" value="HMG_CoA_synth_arch"/>
    <property type="match status" value="1"/>
</dbReference>
<evidence type="ECO:0000256" key="3">
    <source>
        <dbReference type="ARBA" id="ARBA00023315"/>
    </source>
</evidence>
<comment type="function">
    <text evidence="4">Catalyzes the condensation of acetyl-CoA with acetoacetyl-CoA to form 3-hydroxy-3-methylglutaryl-CoA (HMG-CoA). Functions in the mevalonate (MVA) pathway leading to isopentenyl diphosphate (IPP), a key precursor for the biosynthesis of isoprenoid compounds that are building blocks of archaeal membrane lipids.</text>
</comment>
<dbReference type="InterPro" id="IPR013747">
    <property type="entry name" value="ACP_syn_III_C"/>
</dbReference>
<feature type="binding site" evidence="4">
    <location>
        <position position="154"/>
    </location>
    <ligand>
        <name>(3S)-3-hydroxy-3-methylglutaryl-CoA</name>
        <dbReference type="ChEBI" id="CHEBI:43074"/>
    </ligand>
</feature>
<evidence type="ECO:0000256" key="2">
    <source>
        <dbReference type="ARBA" id="ARBA00023229"/>
    </source>
</evidence>
<dbReference type="GO" id="GO:0044550">
    <property type="term" value="P:secondary metabolite biosynthetic process"/>
    <property type="evidence" value="ECO:0007669"/>
    <property type="project" value="TreeGrafter"/>
</dbReference>
<evidence type="ECO:0000313" key="7">
    <source>
        <dbReference type="Proteomes" id="UP000577419"/>
    </source>
</evidence>
<feature type="binding site" evidence="4">
    <location>
        <position position="269"/>
    </location>
    <ligand>
        <name>(3S)-3-hydroxy-3-methylglutaryl-CoA</name>
        <dbReference type="ChEBI" id="CHEBI:43074"/>
    </ligand>
</feature>
<dbReference type="Gene3D" id="3.40.47.10">
    <property type="match status" value="1"/>
</dbReference>
<feature type="binding site" evidence="4">
    <location>
        <position position="242"/>
    </location>
    <ligand>
        <name>CoA</name>
        <dbReference type="ChEBI" id="CHEBI:57287"/>
        <note>ligand shared with acetoacetyl-CoA thiolase</note>
    </ligand>
</feature>
<feature type="binding site" evidence="4">
    <location>
        <position position="113"/>
    </location>
    <ligand>
        <name>(3S)-3-hydroxy-3-methylglutaryl-CoA</name>
        <dbReference type="ChEBI" id="CHEBI:43074"/>
    </ligand>
</feature>
<dbReference type="InterPro" id="IPR016039">
    <property type="entry name" value="Thiolase-like"/>
</dbReference>
<keyword evidence="2 4" id="KW-0414">Isoprene biosynthesis</keyword>
<dbReference type="EC" id="2.3.3.10" evidence="4"/>
<feature type="active site" description="Proton donor/acceptor" evidence="4">
    <location>
        <position position="237"/>
    </location>
</feature>
<dbReference type="NCBIfam" id="NF003274">
    <property type="entry name" value="PRK04262.1"/>
    <property type="match status" value="1"/>
</dbReference>
<dbReference type="GO" id="GO:0003985">
    <property type="term" value="F:acetyl-CoA C-acetyltransferase activity"/>
    <property type="evidence" value="ECO:0007669"/>
    <property type="project" value="UniProtKB-UniRule"/>
</dbReference>
<evidence type="ECO:0000256" key="4">
    <source>
        <dbReference type="HAMAP-Rule" id="MF_01409"/>
    </source>
</evidence>
<organism evidence="6 7">
    <name type="scientific">Candidatus Iainarchaeum sp</name>
    <dbReference type="NCBI Taxonomy" id="3101447"/>
    <lineage>
        <taxon>Archaea</taxon>
        <taxon>Candidatus Iainarchaeota</taxon>
        <taxon>Candidatus Iainarchaeia</taxon>
        <taxon>Candidatus Iainarchaeales</taxon>
        <taxon>Candidatus Iainarchaeaceae</taxon>
        <taxon>Candidatus Iainarchaeum</taxon>
    </lineage>
</organism>
<dbReference type="InterPro" id="IPR004656">
    <property type="entry name" value="HMG_CoA_Synthase"/>
</dbReference>
<feature type="active site" description="Acyl-thioester intermediate" evidence="4">
    <location>
        <position position="113"/>
    </location>
</feature>
<dbReference type="NCBIfam" id="TIGR00748">
    <property type="entry name" value="HMG_CoA_syn_Arc"/>
    <property type="match status" value="1"/>
</dbReference>
<gene>
    <name evidence="6" type="ORF">HA237_01010</name>
</gene>
<name>A0A7J4IR15_9ARCH</name>
<dbReference type="GO" id="GO:0019287">
    <property type="term" value="P:isopentenyl diphosphate biosynthetic process, mevalonate pathway"/>
    <property type="evidence" value="ECO:0007669"/>
    <property type="project" value="UniProtKB-UniRule"/>
</dbReference>
<comment type="caution">
    <text evidence="4">Lacks conserved residue(s) required for the propagation of feature annotation.</text>
</comment>
<evidence type="ECO:0000313" key="6">
    <source>
        <dbReference type="EMBL" id="HIH07928.1"/>
    </source>
</evidence>
<dbReference type="SUPFAM" id="SSF53901">
    <property type="entry name" value="Thiolase-like"/>
    <property type="match status" value="2"/>
</dbReference>
<comment type="pathway">
    <text evidence="4">Metabolic intermediate biosynthesis; (R)-mevalonate biosynthesis; (R)-mevalonate from acetyl-CoA: step 2/3.</text>
</comment>
<dbReference type="EMBL" id="DUFG01000006">
    <property type="protein sequence ID" value="HIH07928.1"/>
    <property type="molecule type" value="Genomic_DNA"/>
</dbReference>
<feature type="binding site" evidence="4">
    <location>
        <position position="299"/>
    </location>
    <ligand>
        <name>(3S)-3-hydroxy-3-methylglutaryl-CoA</name>
        <dbReference type="ChEBI" id="CHEBI:43074"/>
    </ligand>
</feature>
<feature type="domain" description="Beta-ketoacyl-[acyl-carrier-protein] synthase III C-terminal" evidence="5">
    <location>
        <begin position="222"/>
        <end position="308"/>
    </location>
</feature>
<comment type="similarity">
    <text evidence="4">Belongs to the thiolase-like superfamily. Archaeal HMG-CoA synthase family.</text>
</comment>
<feature type="binding site" evidence="4">
    <location>
        <position position="202"/>
    </location>
    <ligand>
        <name>CoA</name>
        <dbReference type="ChEBI" id="CHEBI:57287"/>
        <note>ligand shared with acetoacetyl-CoA thiolase</note>
    </ligand>
</feature>
<feature type="binding site" evidence="4">
    <location>
        <position position="29"/>
    </location>
    <ligand>
        <name>(3S)-3-hydroxy-3-methylglutaryl-CoA</name>
        <dbReference type="ChEBI" id="CHEBI:43074"/>
    </ligand>
</feature>
<feature type="active site" description="Proton donor/acceptor" evidence="4">
    <location>
        <position position="81"/>
    </location>
</feature>
<proteinExistence type="inferred from homology"/>
<dbReference type="PANTHER" id="PTHR34069">
    <property type="entry name" value="3-OXOACYL-[ACYL-CARRIER-PROTEIN] SYNTHASE 3"/>
    <property type="match status" value="1"/>
</dbReference>
<dbReference type="Proteomes" id="UP000577419">
    <property type="component" value="Unassembled WGS sequence"/>
</dbReference>
<comment type="caution">
    <text evidence="6">The sequence shown here is derived from an EMBL/GenBank/DDBJ whole genome shotgun (WGS) entry which is preliminary data.</text>
</comment>
<feature type="binding site" evidence="4">
    <location>
        <position position="204"/>
    </location>
    <ligand>
        <name>(3S)-3-hydroxy-3-methylglutaryl-CoA</name>
        <dbReference type="ChEBI" id="CHEBI:43074"/>
    </ligand>
</feature>
<reference evidence="7" key="1">
    <citation type="journal article" date="2020" name="bioRxiv">
        <title>A rank-normalized archaeal taxonomy based on genome phylogeny resolves widespread incomplete and uneven classifications.</title>
        <authorList>
            <person name="Rinke C."/>
            <person name="Chuvochina M."/>
            <person name="Mussig A.J."/>
            <person name="Chaumeil P.-A."/>
            <person name="Waite D.W."/>
            <person name="Whitman W.B."/>
            <person name="Parks D.H."/>
            <person name="Hugenholtz P."/>
        </authorList>
    </citation>
    <scope>NUCLEOTIDE SEQUENCE [LARGE SCALE GENOMIC DNA]</scope>
</reference>
<protein>
    <recommendedName>
        <fullName evidence="4">Hydroxymethylglutaryl-CoA synthase</fullName>
        <shortName evidence="4">HMG-CoA synthase</shortName>
        <shortName evidence="4">HMGCS</shortName>
        <ecNumber evidence="4">2.3.3.10</ecNumber>
    </recommendedName>
</protein>
<dbReference type="AlphaFoldDB" id="A0A7J4IR15"/>
<comment type="catalytic activity">
    <reaction evidence="4">
        <text>acetoacetyl-CoA + acetyl-CoA + H2O = (3S)-3-hydroxy-3-methylglutaryl-CoA + CoA + H(+)</text>
        <dbReference type="Rhea" id="RHEA:10188"/>
        <dbReference type="ChEBI" id="CHEBI:15377"/>
        <dbReference type="ChEBI" id="CHEBI:15378"/>
        <dbReference type="ChEBI" id="CHEBI:43074"/>
        <dbReference type="ChEBI" id="CHEBI:57286"/>
        <dbReference type="ChEBI" id="CHEBI:57287"/>
        <dbReference type="ChEBI" id="CHEBI:57288"/>
        <dbReference type="EC" id="2.3.3.10"/>
    </reaction>
</comment>
<feature type="binding site" evidence="4">
    <location>
        <position position="237"/>
    </location>
    <ligand>
        <name>(3S)-3-hydroxy-3-methylglutaryl-CoA</name>
        <dbReference type="ChEBI" id="CHEBI:43074"/>
    </ligand>
</feature>
<evidence type="ECO:0000259" key="5">
    <source>
        <dbReference type="Pfam" id="PF08541"/>
    </source>
</evidence>
<keyword evidence="3 4" id="KW-0012">Acyltransferase</keyword>
<dbReference type="CDD" id="cd00827">
    <property type="entry name" value="init_cond_enzymes"/>
    <property type="match status" value="1"/>
</dbReference>
<comment type="subunit">
    <text evidence="4">Interacts with acetoacetyl-CoA thiolase that catalyzes the precedent step in the pathway and with a DUF35 protein. The acetoacetyl-CoA thiolase/HMG-CoA synthase complex channels the intermediate via a fused CoA-binding site, which allows for efficient coupling of the endergonic thiolase reaction with the exergonic HMGCS reaction.</text>
</comment>
<dbReference type="Pfam" id="PF08541">
    <property type="entry name" value="ACP_syn_III_C"/>
    <property type="match status" value="1"/>
</dbReference>
<keyword evidence="1 4" id="KW-0808">Transferase</keyword>
<evidence type="ECO:0000256" key="1">
    <source>
        <dbReference type="ARBA" id="ARBA00022679"/>
    </source>
</evidence>
<dbReference type="PANTHER" id="PTHR34069:SF3">
    <property type="entry name" value="ACYL-COA:ACYL-COA ALKYLTRANSFERASE"/>
    <property type="match status" value="1"/>
</dbReference>
<sequence length="348" mass="37261">MKSGIVGYGAYIPRYRITVEEIARVWGKDGKHVSAGLGVKEKAVAAMDEDTATISIEAARRALEQSGINPQKIGAIYVGSESHPYAVKPTATIVTDAINAGPELTAADLEFACKAGTAGIQMCAGMVESGMIEYGMSIGADTAQGRPNDVLEFTAASGGAAIIVGKKPSEVIAKLEDTYSFTTDTPDFWRRQHAEFPKHAGRFTGEPAYFKHLISAAQGVMKKTGLKAKDVDYFVPHQPNGKFPMLAAKSLGIGLEKLEQALLTPMVGNSYSGSSMVGLASVLDKARAGDKILMVSYGSGAGSDAFVFTATKILEKKRAKVAVKKMIEEKEYIDYAKYVIFRKKLKTI</sequence>
<dbReference type="GO" id="GO:0004421">
    <property type="term" value="F:hydroxymethylglutaryl-CoA synthase activity"/>
    <property type="evidence" value="ECO:0007669"/>
    <property type="project" value="UniProtKB-EC"/>
</dbReference>